<reference evidence="1 2" key="1">
    <citation type="submission" date="2022-11" db="EMBL/GenBank/DDBJ databases">
        <title>Study of microbial diversity in lake waters.</title>
        <authorList>
            <person name="Zhang J."/>
        </authorList>
    </citation>
    <scope>NUCLEOTIDE SEQUENCE [LARGE SCALE GENOMIC DNA]</scope>
    <source>
        <strain evidence="1 2">DT12</strain>
    </source>
</reference>
<keyword evidence="2" id="KW-1185">Reference proteome</keyword>
<evidence type="ECO:0008006" key="3">
    <source>
        <dbReference type="Google" id="ProtNLM"/>
    </source>
</evidence>
<sequence>MAIEEKRTVTPIYLRNHDIHAVVCEYHPDTGEYKEVERNTVADKLRRGSYCNVDGKLYGVFASDAGPIFFRNNKMYQLKQRDFKIEVQGIGTNSEFRKFVFSSNNGVEISIDYPVGPPILDPWADEETVDFFVYLSKAYERDGFYENFTLSSPRSE</sequence>
<proteinExistence type="predicted"/>
<gene>
    <name evidence="1" type="ORF">OS242_04960</name>
</gene>
<name>A0ABT3WZZ8_9BACL</name>
<organism evidence="1 2">
    <name type="scientific">Tumebacillus lacus</name>
    <dbReference type="NCBI Taxonomy" id="2995335"/>
    <lineage>
        <taxon>Bacteria</taxon>
        <taxon>Bacillati</taxon>
        <taxon>Bacillota</taxon>
        <taxon>Bacilli</taxon>
        <taxon>Bacillales</taxon>
        <taxon>Alicyclobacillaceae</taxon>
        <taxon>Tumebacillus</taxon>
    </lineage>
</organism>
<dbReference type="RefSeq" id="WP_267150549.1">
    <property type="nucleotide sequence ID" value="NZ_JAPMLT010000002.1"/>
</dbReference>
<evidence type="ECO:0000313" key="1">
    <source>
        <dbReference type="EMBL" id="MCX7569303.1"/>
    </source>
</evidence>
<dbReference type="Proteomes" id="UP001208017">
    <property type="component" value="Unassembled WGS sequence"/>
</dbReference>
<dbReference type="EMBL" id="JAPMLT010000002">
    <property type="protein sequence ID" value="MCX7569303.1"/>
    <property type="molecule type" value="Genomic_DNA"/>
</dbReference>
<protein>
    <recommendedName>
        <fullName evidence="3">DUF1934 domain-containing protein</fullName>
    </recommendedName>
</protein>
<evidence type="ECO:0000313" key="2">
    <source>
        <dbReference type="Proteomes" id="UP001208017"/>
    </source>
</evidence>
<accession>A0ABT3WZZ8</accession>
<comment type="caution">
    <text evidence="1">The sequence shown here is derived from an EMBL/GenBank/DDBJ whole genome shotgun (WGS) entry which is preliminary data.</text>
</comment>